<sequence>MSRKVRQGRVKGHVKSIRISPGSPSGRQREEGKRQQQALVRALTKKGGGILSEPCQDSVGSAGQPGMAEAADPRRWQTLEDRKHCGQNLYYQLYRQTMDHLPRDAHRFCDPELPAARRKELLRLLRGLDNDLSCQRLQILFAFSVPCPEALQLISDVGLPVVSAGAGTGYWEFLLQNRGVDVVAFDENSIYPQEMRYTEMMAGGPGILEQFSDRALLLAWPDAEESSTFSLDCLGQYRGDTILHVGELLGETFSSNPWGQSTSRDFQLALADDFCCVRRLGLPQWPGHRDSLSVWKRKNPQPVLCDGAHFHYVDMSRPGAPE</sequence>
<feature type="region of interest" description="Disordered" evidence="1">
    <location>
        <begin position="1"/>
        <end position="38"/>
    </location>
</feature>
<organism evidence="2 3">
    <name type="scientific">Pleurodeles waltl</name>
    <name type="common">Iberian ribbed newt</name>
    <dbReference type="NCBI Taxonomy" id="8319"/>
    <lineage>
        <taxon>Eukaryota</taxon>
        <taxon>Metazoa</taxon>
        <taxon>Chordata</taxon>
        <taxon>Craniata</taxon>
        <taxon>Vertebrata</taxon>
        <taxon>Euteleostomi</taxon>
        <taxon>Amphibia</taxon>
        <taxon>Batrachia</taxon>
        <taxon>Caudata</taxon>
        <taxon>Salamandroidea</taxon>
        <taxon>Salamandridae</taxon>
        <taxon>Pleurodelinae</taxon>
        <taxon>Pleurodeles</taxon>
    </lineage>
</organism>
<dbReference type="EMBL" id="JANPWB010000005">
    <property type="protein sequence ID" value="KAJ1186051.1"/>
    <property type="molecule type" value="Genomic_DNA"/>
</dbReference>
<accession>A0AAV7UC26</accession>
<proteinExistence type="predicted"/>
<dbReference type="AlphaFoldDB" id="A0AAV7UC26"/>
<evidence type="ECO:0000256" key="1">
    <source>
        <dbReference type="SAM" id="MobiDB-lite"/>
    </source>
</evidence>
<comment type="caution">
    <text evidence="2">The sequence shown here is derived from an EMBL/GenBank/DDBJ whole genome shotgun (WGS) entry which is preliminary data.</text>
</comment>
<dbReference type="PANTHER" id="PTHR39290:SF6">
    <property type="entry name" value="S-ADENOSYL-L-METHIONINE-DEPENDENT METHYLTRANSFERASES SUPERFAMILY PROTEIN"/>
    <property type="match status" value="1"/>
</dbReference>
<keyword evidence="3" id="KW-1185">Reference proteome</keyword>
<feature type="compositionally biased region" description="Basic residues" evidence="1">
    <location>
        <begin position="1"/>
        <end position="16"/>
    </location>
</feature>
<feature type="region of interest" description="Disordered" evidence="1">
    <location>
        <begin position="49"/>
        <end position="68"/>
    </location>
</feature>
<dbReference type="Proteomes" id="UP001066276">
    <property type="component" value="Chromosome 3_1"/>
</dbReference>
<protein>
    <submittedName>
        <fullName evidence="2">Uncharacterized protein</fullName>
    </submittedName>
</protein>
<evidence type="ECO:0000313" key="3">
    <source>
        <dbReference type="Proteomes" id="UP001066276"/>
    </source>
</evidence>
<evidence type="ECO:0000313" key="2">
    <source>
        <dbReference type="EMBL" id="KAJ1186051.1"/>
    </source>
</evidence>
<dbReference type="PANTHER" id="PTHR39290">
    <property type="entry name" value="C3H1-TYPE DOMAIN-CONTAINING PROTEIN-RELATED"/>
    <property type="match status" value="1"/>
</dbReference>
<gene>
    <name evidence="2" type="ORF">NDU88_002836</name>
</gene>
<name>A0AAV7UC26_PLEWA</name>
<reference evidence="2" key="1">
    <citation type="journal article" date="2022" name="bioRxiv">
        <title>Sequencing and chromosome-scale assembly of the giantPleurodeles waltlgenome.</title>
        <authorList>
            <person name="Brown T."/>
            <person name="Elewa A."/>
            <person name="Iarovenko S."/>
            <person name="Subramanian E."/>
            <person name="Araus A.J."/>
            <person name="Petzold A."/>
            <person name="Susuki M."/>
            <person name="Suzuki K.-i.T."/>
            <person name="Hayashi T."/>
            <person name="Toyoda A."/>
            <person name="Oliveira C."/>
            <person name="Osipova E."/>
            <person name="Leigh N.D."/>
            <person name="Simon A."/>
            <person name="Yun M.H."/>
        </authorList>
    </citation>
    <scope>NUCLEOTIDE SEQUENCE</scope>
    <source>
        <strain evidence="2">20211129_DDA</strain>
        <tissue evidence="2">Liver</tissue>
    </source>
</reference>